<dbReference type="InterPro" id="IPR010982">
    <property type="entry name" value="Lambda_DNA-bd_dom_sf"/>
</dbReference>
<dbReference type="EMBL" id="BK032731">
    <property type="protein sequence ID" value="DAF57275.1"/>
    <property type="molecule type" value="Genomic_DNA"/>
</dbReference>
<name>A0A8S5T2N0_9CAUD</name>
<dbReference type="PROSITE" id="PS50943">
    <property type="entry name" value="HTH_CROC1"/>
    <property type="match status" value="1"/>
</dbReference>
<dbReference type="CDD" id="cd00093">
    <property type="entry name" value="HTH_XRE"/>
    <property type="match status" value="1"/>
</dbReference>
<dbReference type="InterPro" id="IPR001387">
    <property type="entry name" value="Cro/C1-type_HTH"/>
</dbReference>
<accession>A0A8S5T2N0</accession>
<reference evidence="2" key="1">
    <citation type="journal article" date="2021" name="Proc. Natl. Acad. Sci. U.S.A.">
        <title>A Catalog of Tens of Thousands of Viruses from Human Metagenomes Reveals Hidden Associations with Chronic Diseases.</title>
        <authorList>
            <person name="Tisza M.J."/>
            <person name="Buck C.B."/>
        </authorList>
    </citation>
    <scope>NUCLEOTIDE SEQUENCE</scope>
    <source>
        <strain evidence="2">Ctuch15</strain>
    </source>
</reference>
<dbReference type="SUPFAM" id="SSF47413">
    <property type="entry name" value="lambda repressor-like DNA-binding domains"/>
    <property type="match status" value="1"/>
</dbReference>
<evidence type="ECO:0000259" key="1">
    <source>
        <dbReference type="PROSITE" id="PS50943"/>
    </source>
</evidence>
<organism evidence="2">
    <name type="scientific">Podoviridae sp. ctuch15</name>
    <dbReference type="NCBI Taxonomy" id="2827752"/>
    <lineage>
        <taxon>Viruses</taxon>
        <taxon>Duplodnaviria</taxon>
        <taxon>Heunggongvirae</taxon>
        <taxon>Uroviricota</taxon>
        <taxon>Caudoviricetes</taxon>
    </lineage>
</organism>
<evidence type="ECO:0000313" key="2">
    <source>
        <dbReference type="EMBL" id="DAF57275.1"/>
    </source>
</evidence>
<dbReference type="SMART" id="SM00530">
    <property type="entry name" value="HTH_XRE"/>
    <property type="match status" value="1"/>
</dbReference>
<dbReference type="Pfam" id="PF01381">
    <property type="entry name" value="HTH_3"/>
    <property type="match status" value="1"/>
</dbReference>
<protein>
    <submittedName>
        <fullName evidence="2">Helix-turn-helix XRE-family like protein</fullName>
    </submittedName>
</protein>
<sequence>MSERSISQADLSRLTGLRTSSISDYLTGKYVPKQDKVALIASALSVSPAWLLGYDFESSSFSAQTDLKDVLKSASYCTYGGKPIKKELLERLIQAALDSGS</sequence>
<feature type="domain" description="HTH cro/C1-type" evidence="1">
    <location>
        <begin position="3"/>
        <end position="51"/>
    </location>
</feature>
<dbReference type="Gene3D" id="1.10.260.40">
    <property type="entry name" value="lambda repressor-like DNA-binding domains"/>
    <property type="match status" value="1"/>
</dbReference>
<proteinExistence type="predicted"/>
<dbReference type="GO" id="GO:0003677">
    <property type="term" value="F:DNA binding"/>
    <property type="evidence" value="ECO:0007669"/>
    <property type="project" value="InterPro"/>
</dbReference>